<dbReference type="Proteomes" id="UP001174997">
    <property type="component" value="Unassembled WGS sequence"/>
</dbReference>
<evidence type="ECO:0000256" key="1">
    <source>
        <dbReference type="SAM" id="Phobius"/>
    </source>
</evidence>
<keyword evidence="3" id="KW-1185">Reference proteome</keyword>
<sequence length="207" mass="22431">MDSVLSSDIAISFVFVGWVQVHQGSGISTTIKTMCSLLSKHGSALVPTLSSAHLALPSALFSYSSSLEQTFTPQLPSTGSLTSFNNTHTHYAVVETQRQEESSESGAFRNQSHTLNDPIMTKLEHIDNKITNFINHHDAVRYELAAAAIIQPHRPLSVLPTISQTQPRNEPAIIALESQQLTAGDSKILVAVLMGAGLAIVILIFLW</sequence>
<protein>
    <submittedName>
        <fullName evidence="2">Uncharacterized protein</fullName>
    </submittedName>
</protein>
<gene>
    <name evidence="2" type="ORF">QBC41DRAFT_326085</name>
</gene>
<reference evidence="2" key="1">
    <citation type="submission" date="2023-06" db="EMBL/GenBank/DDBJ databases">
        <title>Genome-scale phylogeny and comparative genomics of the fungal order Sordariales.</title>
        <authorList>
            <consortium name="Lawrence Berkeley National Laboratory"/>
            <person name="Hensen N."/>
            <person name="Bonometti L."/>
            <person name="Westerberg I."/>
            <person name="Brannstrom I.O."/>
            <person name="Guillou S."/>
            <person name="Cros-Aarteil S."/>
            <person name="Calhoun S."/>
            <person name="Haridas S."/>
            <person name="Kuo A."/>
            <person name="Mondo S."/>
            <person name="Pangilinan J."/>
            <person name="Riley R."/>
            <person name="Labutti K."/>
            <person name="Andreopoulos B."/>
            <person name="Lipzen A."/>
            <person name="Chen C."/>
            <person name="Yanf M."/>
            <person name="Daum C."/>
            <person name="Ng V."/>
            <person name="Clum A."/>
            <person name="Steindorff A."/>
            <person name="Ohm R."/>
            <person name="Martin F."/>
            <person name="Silar P."/>
            <person name="Natvig D."/>
            <person name="Lalanne C."/>
            <person name="Gautier V."/>
            <person name="Ament-Velasquez S.L."/>
            <person name="Kruys A."/>
            <person name="Hutchinson M.I."/>
            <person name="Powell A.J."/>
            <person name="Barry K."/>
            <person name="Miller A.N."/>
            <person name="Grigoriev I.V."/>
            <person name="Debuchy R."/>
            <person name="Gladieux P."/>
            <person name="Thoren M.H."/>
            <person name="Johannesson H."/>
        </authorList>
    </citation>
    <scope>NUCLEOTIDE SEQUENCE</scope>
    <source>
        <strain evidence="2">CBS 307.81</strain>
    </source>
</reference>
<evidence type="ECO:0000313" key="2">
    <source>
        <dbReference type="EMBL" id="KAK0666272.1"/>
    </source>
</evidence>
<keyword evidence="1" id="KW-0472">Membrane</keyword>
<comment type="caution">
    <text evidence="2">The sequence shown here is derived from an EMBL/GenBank/DDBJ whole genome shotgun (WGS) entry which is preliminary data.</text>
</comment>
<name>A0AA39Z8M8_9PEZI</name>
<accession>A0AA39Z8M8</accession>
<organism evidence="2 3">
    <name type="scientific">Cercophora samala</name>
    <dbReference type="NCBI Taxonomy" id="330535"/>
    <lineage>
        <taxon>Eukaryota</taxon>
        <taxon>Fungi</taxon>
        <taxon>Dikarya</taxon>
        <taxon>Ascomycota</taxon>
        <taxon>Pezizomycotina</taxon>
        <taxon>Sordariomycetes</taxon>
        <taxon>Sordariomycetidae</taxon>
        <taxon>Sordariales</taxon>
        <taxon>Lasiosphaeriaceae</taxon>
        <taxon>Cercophora</taxon>
    </lineage>
</organism>
<keyword evidence="1" id="KW-1133">Transmembrane helix</keyword>
<evidence type="ECO:0000313" key="3">
    <source>
        <dbReference type="Proteomes" id="UP001174997"/>
    </source>
</evidence>
<keyword evidence="1" id="KW-0812">Transmembrane</keyword>
<feature type="transmembrane region" description="Helical" evidence="1">
    <location>
        <begin position="188"/>
        <end position="206"/>
    </location>
</feature>
<dbReference type="EMBL" id="JAULSY010000091">
    <property type="protein sequence ID" value="KAK0666272.1"/>
    <property type="molecule type" value="Genomic_DNA"/>
</dbReference>
<proteinExistence type="predicted"/>
<dbReference type="AlphaFoldDB" id="A0AA39Z8M8"/>